<dbReference type="EMBL" id="FZTC01000012">
    <property type="protein sequence ID" value="SNU33399.1"/>
    <property type="molecule type" value="Genomic_DNA"/>
</dbReference>
<accession>A0A285AXI4</accession>
<dbReference type="InterPro" id="IPR008966">
    <property type="entry name" value="Adhesion_dom_sf"/>
</dbReference>
<reference evidence="3 7" key="3">
    <citation type="submission" date="2020-06" db="EMBL/GenBank/DDBJ databases">
        <title>REHAB project genomes.</title>
        <authorList>
            <person name="Shaw L.P."/>
        </authorList>
    </citation>
    <scope>NUCLEOTIDE SEQUENCE [LARGE SCALE GENOMIC DNA]</scope>
    <source>
        <strain evidence="3 7">RHBSTW-00092</strain>
    </source>
</reference>
<dbReference type="RefSeq" id="WP_024358480.1">
    <property type="nucleotide sequence ID" value="NZ_CABGKG010000003.1"/>
</dbReference>
<feature type="signal peptide" evidence="1">
    <location>
        <begin position="1"/>
        <end position="22"/>
    </location>
</feature>
<dbReference type="GeneID" id="97393861"/>
<dbReference type="Proteomes" id="UP000220639">
    <property type="component" value="Unassembled WGS sequence"/>
</dbReference>
<keyword evidence="8" id="KW-1185">Reference proteome</keyword>
<dbReference type="InterPro" id="IPR050263">
    <property type="entry name" value="Bact_Fimbrial_Adh_Pro"/>
</dbReference>
<name>A0A285AXI4_9ENTR</name>
<protein>
    <submittedName>
        <fullName evidence="3 4">Fimbrial protein</fullName>
    </submittedName>
    <submittedName>
        <fullName evidence="5">Fimbrial subunit</fullName>
    </submittedName>
</protein>
<dbReference type="GO" id="GO:0009289">
    <property type="term" value="C:pilus"/>
    <property type="evidence" value="ECO:0007669"/>
    <property type="project" value="InterPro"/>
</dbReference>
<dbReference type="EMBL" id="JABXRN010000001">
    <property type="protein sequence ID" value="MBA8125229.1"/>
    <property type="molecule type" value="Genomic_DNA"/>
</dbReference>
<dbReference type="PANTHER" id="PTHR33420">
    <property type="entry name" value="FIMBRIAL SUBUNIT ELFA-RELATED"/>
    <property type="match status" value="1"/>
</dbReference>
<keyword evidence="1" id="KW-0732">Signal</keyword>
<evidence type="ECO:0000256" key="1">
    <source>
        <dbReference type="SAM" id="SignalP"/>
    </source>
</evidence>
<dbReference type="GO" id="GO:0043709">
    <property type="term" value="P:cell adhesion involved in single-species biofilm formation"/>
    <property type="evidence" value="ECO:0007669"/>
    <property type="project" value="TreeGrafter"/>
</dbReference>
<dbReference type="InterPro" id="IPR036937">
    <property type="entry name" value="Adhesion_dom_fimbrial_sf"/>
</dbReference>
<evidence type="ECO:0000313" key="4">
    <source>
        <dbReference type="EMBL" id="MEM0622671.1"/>
    </source>
</evidence>
<evidence type="ECO:0000313" key="7">
    <source>
        <dbReference type="Proteomes" id="UP000557483"/>
    </source>
</evidence>
<sequence length="182" mass="19083">MRQLIASMILIGSLSAAAPAHAIGELIGGDLKFKGTVISHGCSIVPSSKNITVDFGQISTRTLYAEGKSQPKAFVIELQDCSTDVFNSVTVTFSGTENTNMSDRLAITPVAPQTASGIGIGFEESNGTAILLNTPTTAVAISDANMQLNFKAFVEGEPDALSNKTLETGAFQATANYTLNYQ</sequence>
<dbReference type="Proteomes" id="UP000557483">
    <property type="component" value="Unassembled WGS sequence"/>
</dbReference>
<gene>
    <name evidence="4" type="ORF">AAFL32_02010</name>
    <name evidence="3" type="ORF">HV064_15145</name>
    <name evidence="5" type="ORF">KOSB73_20184</name>
</gene>
<dbReference type="AlphaFoldDB" id="A0A285AXI4"/>
<evidence type="ECO:0000259" key="2">
    <source>
        <dbReference type="Pfam" id="PF00419"/>
    </source>
</evidence>
<evidence type="ECO:0000313" key="5">
    <source>
        <dbReference type="EMBL" id="SNU33399.1"/>
    </source>
</evidence>
<evidence type="ECO:0000313" key="8">
    <source>
        <dbReference type="Proteomes" id="UP001458070"/>
    </source>
</evidence>
<dbReference type="PANTHER" id="PTHR33420:SF11">
    <property type="entry name" value="FIMBRIAL-LIKE PROTEIN"/>
    <property type="match status" value="1"/>
</dbReference>
<dbReference type="EMBL" id="JBCGEM010000001">
    <property type="protein sequence ID" value="MEM0622671.1"/>
    <property type="molecule type" value="Genomic_DNA"/>
</dbReference>
<dbReference type="Proteomes" id="UP001458070">
    <property type="component" value="Unassembled WGS sequence"/>
</dbReference>
<reference evidence="5" key="1">
    <citation type="submission" date="2017-08" db="EMBL/GenBank/DDBJ databases">
        <authorList>
            <person name="de Groot N.N."/>
        </authorList>
    </citation>
    <scope>NUCLEOTIDE SEQUENCE [LARGE SCALE GENOMIC DNA]</scope>
    <source>
        <strain evidence="5">06D021</strain>
    </source>
</reference>
<proteinExistence type="predicted"/>
<reference evidence="6" key="2">
    <citation type="submission" date="2017-08" db="EMBL/GenBank/DDBJ databases">
        <authorList>
            <person name="Brisse S."/>
        </authorList>
    </citation>
    <scope>NUCLEOTIDE SEQUENCE [LARGE SCALE GENOMIC DNA]</scope>
    <source>
        <strain evidence="6">06D021</strain>
    </source>
</reference>
<dbReference type="InterPro" id="IPR000259">
    <property type="entry name" value="Adhesion_dom_fimbrial"/>
</dbReference>
<feature type="domain" description="Fimbrial-type adhesion" evidence="2">
    <location>
        <begin position="32"/>
        <end position="182"/>
    </location>
</feature>
<evidence type="ECO:0000313" key="6">
    <source>
        <dbReference type="Proteomes" id="UP000220639"/>
    </source>
</evidence>
<evidence type="ECO:0000313" key="3">
    <source>
        <dbReference type="EMBL" id="MBA8125229.1"/>
    </source>
</evidence>
<dbReference type="Gene3D" id="2.60.40.1090">
    <property type="entry name" value="Fimbrial-type adhesion domain"/>
    <property type="match status" value="1"/>
</dbReference>
<feature type="chain" id="PRO_5044572186" evidence="1">
    <location>
        <begin position="23"/>
        <end position="182"/>
    </location>
</feature>
<organism evidence="5 6">
    <name type="scientific">Klebsiella grimontii</name>
    <dbReference type="NCBI Taxonomy" id="2058152"/>
    <lineage>
        <taxon>Bacteria</taxon>
        <taxon>Pseudomonadati</taxon>
        <taxon>Pseudomonadota</taxon>
        <taxon>Gammaproteobacteria</taxon>
        <taxon>Enterobacterales</taxon>
        <taxon>Enterobacteriaceae</taxon>
        <taxon>Klebsiella/Raoultella group</taxon>
        <taxon>Klebsiella</taxon>
    </lineage>
</organism>
<dbReference type="SUPFAM" id="SSF49401">
    <property type="entry name" value="Bacterial adhesins"/>
    <property type="match status" value="1"/>
</dbReference>
<dbReference type="Pfam" id="PF00419">
    <property type="entry name" value="Fimbrial"/>
    <property type="match status" value="1"/>
</dbReference>
<reference evidence="4 8" key="4">
    <citation type="submission" date="2024-04" db="EMBL/GenBank/DDBJ databases">
        <title>Draft genome assemblies of urinary isolates.</title>
        <authorList>
            <person name="Appleberry H."/>
            <person name="Kula A."/>
            <person name="Wolfe A.J."/>
            <person name="Putonti C."/>
        </authorList>
    </citation>
    <scope>NUCLEOTIDE SEQUENCE [LARGE SCALE GENOMIC DNA]</scope>
    <source>
        <strain evidence="4 8">UMB12529</strain>
    </source>
</reference>